<accession>A0A9P6DYZ2</accession>
<protein>
    <submittedName>
        <fullName evidence="1">Uncharacterized protein</fullName>
    </submittedName>
</protein>
<dbReference type="EMBL" id="MU128921">
    <property type="protein sequence ID" value="KAF9518962.1"/>
    <property type="molecule type" value="Genomic_DNA"/>
</dbReference>
<comment type="caution">
    <text evidence="1">The sequence shown here is derived from an EMBL/GenBank/DDBJ whole genome shotgun (WGS) entry which is preliminary data.</text>
</comment>
<evidence type="ECO:0000313" key="1">
    <source>
        <dbReference type="EMBL" id="KAF9518962.1"/>
    </source>
</evidence>
<organism evidence="1 2">
    <name type="scientific">Hydnum rufescens UP504</name>
    <dbReference type="NCBI Taxonomy" id="1448309"/>
    <lineage>
        <taxon>Eukaryota</taxon>
        <taxon>Fungi</taxon>
        <taxon>Dikarya</taxon>
        <taxon>Basidiomycota</taxon>
        <taxon>Agaricomycotina</taxon>
        <taxon>Agaricomycetes</taxon>
        <taxon>Cantharellales</taxon>
        <taxon>Hydnaceae</taxon>
        <taxon>Hydnum</taxon>
    </lineage>
</organism>
<reference evidence="1" key="1">
    <citation type="journal article" date="2020" name="Nat. Commun.">
        <title>Large-scale genome sequencing of mycorrhizal fungi provides insights into the early evolution of symbiotic traits.</title>
        <authorList>
            <person name="Miyauchi S."/>
            <person name="Kiss E."/>
            <person name="Kuo A."/>
            <person name="Drula E."/>
            <person name="Kohler A."/>
            <person name="Sanchez-Garcia M."/>
            <person name="Morin E."/>
            <person name="Andreopoulos B."/>
            <person name="Barry K.W."/>
            <person name="Bonito G."/>
            <person name="Buee M."/>
            <person name="Carver A."/>
            <person name="Chen C."/>
            <person name="Cichocki N."/>
            <person name="Clum A."/>
            <person name="Culley D."/>
            <person name="Crous P.W."/>
            <person name="Fauchery L."/>
            <person name="Girlanda M."/>
            <person name="Hayes R.D."/>
            <person name="Keri Z."/>
            <person name="LaButti K."/>
            <person name="Lipzen A."/>
            <person name="Lombard V."/>
            <person name="Magnuson J."/>
            <person name="Maillard F."/>
            <person name="Murat C."/>
            <person name="Nolan M."/>
            <person name="Ohm R.A."/>
            <person name="Pangilinan J."/>
            <person name="Pereira M.F."/>
            <person name="Perotto S."/>
            <person name="Peter M."/>
            <person name="Pfister S."/>
            <person name="Riley R."/>
            <person name="Sitrit Y."/>
            <person name="Stielow J.B."/>
            <person name="Szollosi G."/>
            <person name="Zifcakova L."/>
            <person name="Stursova M."/>
            <person name="Spatafora J.W."/>
            <person name="Tedersoo L."/>
            <person name="Vaario L.M."/>
            <person name="Yamada A."/>
            <person name="Yan M."/>
            <person name="Wang P."/>
            <person name="Xu J."/>
            <person name="Bruns T."/>
            <person name="Baldrian P."/>
            <person name="Vilgalys R."/>
            <person name="Dunand C."/>
            <person name="Henrissat B."/>
            <person name="Grigoriev I.V."/>
            <person name="Hibbett D."/>
            <person name="Nagy L.G."/>
            <person name="Martin F.M."/>
        </authorList>
    </citation>
    <scope>NUCLEOTIDE SEQUENCE</scope>
    <source>
        <strain evidence="1">UP504</strain>
    </source>
</reference>
<gene>
    <name evidence="1" type="ORF">BS47DRAFT_1388640</name>
</gene>
<sequence length="154" mass="16966">MTVFPSQPFPPDSEQSQCLALCLAPPPEASAKGGVISLSPSYPLIPSYLAPNLSTPLCPSTTMSALLNLGGTSLQSHKELDHLKTDKWVNLQLNIRIVRDQILIKLRARKFELAGLDRADTGCKLDHRMKEHVEMAMKSRVSGVQGALKRYEEI</sequence>
<proteinExistence type="predicted"/>
<dbReference type="Proteomes" id="UP000886523">
    <property type="component" value="Unassembled WGS sequence"/>
</dbReference>
<dbReference type="AlphaFoldDB" id="A0A9P6DYZ2"/>
<name>A0A9P6DYZ2_9AGAM</name>
<evidence type="ECO:0000313" key="2">
    <source>
        <dbReference type="Proteomes" id="UP000886523"/>
    </source>
</evidence>
<keyword evidence="2" id="KW-1185">Reference proteome</keyword>